<feature type="domain" description="Cas12f1-like TNB" evidence="7">
    <location>
        <begin position="280"/>
        <end position="344"/>
    </location>
</feature>
<dbReference type="GO" id="GO:0004519">
    <property type="term" value="F:endonuclease activity"/>
    <property type="evidence" value="ECO:0007669"/>
    <property type="project" value="UniProtKB-KW"/>
</dbReference>
<dbReference type="Proteomes" id="UP001589785">
    <property type="component" value="Unassembled WGS sequence"/>
</dbReference>
<comment type="similarity">
    <text evidence="2">In the N-terminal section; belongs to the transposase 2 family.</text>
</comment>
<evidence type="ECO:0000313" key="9">
    <source>
        <dbReference type="Proteomes" id="UP001589785"/>
    </source>
</evidence>
<keyword evidence="8" id="KW-0540">Nuclease</keyword>
<keyword evidence="8" id="KW-0378">Hydrolase</keyword>
<sequence length="353" mass="40685">MPTITLRLELHKPTKVKQEMYERMTEVNTEFANWLLNHPELNQATSKIFKEFSSQRFPSAIVNQTIREVKSQKKKQKAKTFQKRWCCFNNQNLKIVKKGDFYTVAFPTLEKKIGVPVVVRPYQQTWLDRIIDGTAKQGTATLYKKKKKKKWYVAIPITFEVKQRKETNVMGVDLGLRYIAVASVGTKSLFFKGNPCAFIRRRYAALRRRLGKAKKLHMIRKNGDKESRWMKDMNHKISRQIVRFALANGVGVIRMEDLAGIRKRAASAKEAGRSLHSWAFHQLQTMIAYKAEMSGIRVEWVNPTYTSQTCKCGHREKENRNGIHFKCKKCGYTIHADLNGAINIAKAISGLSA</sequence>
<dbReference type="RefSeq" id="WP_066227734.1">
    <property type="nucleotide sequence ID" value="NZ_JBHLVN010000049.1"/>
</dbReference>
<keyword evidence="4" id="KW-0238">DNA-binding</keyword>
<keyword evidence="3" id="KW-0815">Transposition</keyword>
<accession>A0ABV6GTE9</accession>
<dbReference type="Pfam" id="PF07282">
    <property type="entry name" value="Cas12f1-like_TNB"/>
    <property type="match status" value="1"/>
</dbReference>
<evidence type="ECO:0000256" key="5">
    <source>
        <dbReference type="ARBA" id="ARBA00023172"/>
    </source>
</evidence>
<organism evidence="8 9">
    <name type="scientific">Geobacillus jurassicus</name>
    <dbReference type="NCBI Taxonomy" id="235932"/>
    <lineage>
        <taxon>Bacteria</taxon>
        <taxon>Bacillati</taxon>
        <taxon>Bacillota</taxon>
        <taxon>Bacilli</taxon>
        <taxon>Bacillales</taxon>
        <taxon>Anoxybacillaceae</taxon>
        <taxon>Geobacillus</taxon>
    </lineage>
</organism>
<evidence type="ECO:0000256" key="1">
    <source>
        <dbReference type="ARBA" id="ARBA00008761"/>
    </source>
</evidence>
<protein>
    <submittedName>
        <fullName evidence="8">RNA-guided endonuclease InsQ/TnpB family protein</fullName>
    </submittedName>
</protein>
<evidence type="ECO:0000259" key="6">
    <source>
        <dbReference type="Pfam" id="PF01385"/>
    </source>
</evidence>
<dbReference type="InterPro" id="IPR010095">
    <property type="entry name" value="Cas12f1-like_TNB"/>
</dbReference>
<name>A0ABV6GTE9_9BACL</name>
<evidence type="ECO:0000256" key="4">
    <source>
        <dbReference type="ARBA" id="ARBA00023125"/>
    </source>
</evidence>
<keyword evidence="8" id="KW-0255">Endonuclease</keyword>
<dbReference type="EMBL" id="JBHLVN010000049">
    <property type="protein sequence ID" value="MFC0297777.1"/>
    <property type="molecule type" value="Genomic_DNA"/>
</dbReference>
<dbReference type="PANTHER" id="PTHR30405:SF11">
    <property type="entry name" value="RNA-GUIDED DNA ENDONUCLEASE RV2885C-RELATED"/>
    <property type="match status" value="1"/>
</dbReference>
<dbReference type="InterPro" id="IPR051399">
    <property type="entry name" value="RNA-guided_DNA_endo/Transpos"/>
</dbReference>
<keyword evidence="9" id="KW-1185">Reference proteome</keyword>
<comment type="similarity">
    <text evidence="1">In the C-terminal section; belongs to the transposase 35 family.</text>
</comment>
<evidence type="ECO:0000256" key="3">
    <source>
        <dbReference type="ARBA" id="ARBA00022578"/>
    </source>
</evidence>
<proteinExistence type="inferred from homology"/>
<dbReference type="PANTHER" id="PTHR30405">
    <property type="entry name" value="TRANSPOSASE"/>
    <property type="match status" value="1"/>
</dbReference>
<gene>
    <name evidence="8" type="ORF">ACFFHQ_10105</name>
</gene>
<dbReference type="NCBIfam" id="NF040570">
    <property type="entry name" value="guided_TnpB"/>
    <property type="match status" value="1"/>
</dbReference>
<feature type="domain" description="Probable transposase IS891/IS1136/IS1341" evidence="6">
    <location>
        <begin position="161"/>
        <end position="261"/>
    </location>
</feature>
<evidence type="ECO:0000313" key="8">
    <source>
        <dbReference type="EMBL" id="MFC0297777.1"/>
    </source>
</evidence>
<keyword evidence="5" id="KW-0233">DNA recombination</keyword>
<comment type="caution">
    <text evidence="8">The sequence shown here is derived from an EMBL/GenBank/DDBJ whole genome shotgun (WGS) entry which is preliminary data.</text>
</comment>
<evidence type="ECO:0000256" key="2">
    <source>
        <dbReference type="ARBA" id="ARBA00011044"/>
    </source>
</evidence>
<evidence type="ECO:0000259" key="7">
    <source>
        <dbReference type="Pfam" id="PF07282"/>
    </source>
</evidence>
<dbReference type="NCBIfam" id="TIGR01766">
    <property type="entry name" value="IS200/IS605 family accessory protein TnpB-like domain"/>
    <property type="match status" value="1"/>
</dbReference>
<reference evidence="8 9" key="1">
    <citation type="submission" date="2024-09" db="EMBL/GenBank/DDBJ databases">
        <authorList>
            <person name="Sun Q."/>
            <person name="Mori K."/>
        </authorList>
    </citation>
    <scope>NUCLEOTIDE SEQUENCE [LARGE SCALE GENOMIC DNA]</scope>
    <source>
        <strain evidence="8 9">CCM 7224</strain>
    </source>
</reference>
<dbReference type="InterPro" id="IPR001959">
    <property type="entry name" value="Transposase"/>
</dbReference>
<dbReference type="Pfam" id="PF01385">
    <property type="entry name" value="OrfB_IS605"/>
    <property type="match status" value="1"/>
</dbReference>